<feature type="transmembrane region" description="Helical" evidence="1">
    <location>
        <begin position="12"/>
        <end position="36"/>
    </location>
</feature>
<organism evidence="2">
    <name type="scientific">marine sediment metagenome</name>
    <dbReference type="NCBI Taxonomy" id="412755"/>
    <lineage>
        <taxon>unclassified sequences</taxon>
        <taxon>metagenomes</taxon>
        <taxon>ecological metagenomes</taxon>
    </lineage>
</organism>
<feature type="transmembrane region" description="Helical" evidence="1">
    <location>
        <begin position="75"/>
        <end position="93"/>
    </location>
</feature>
<evidence type="ECO:0000256" key="1">
    <source>
        <dbReference type="SAM" id="Phobius"/>
    </source>
</evidence>
<name>A0A0F9RPX2_9ZZZZ</name>
<dbReference type="EMBL" id="LAZR01002674">
    <property type="protein sequence ID" value="KKN27026.1"/>
    <property type="molecule type" value="Genomic_DNA"/>
</dbReference>
<sequence length="178" mass="20309">MRKLIEDRRGNYADVFIFIIMSFVVVIFFGIMYYGFSLFDTALSTIQFDIGDTNFTTIVDQTWGEVYDAYDQLKTIAYVLIFGMILTMFINAWAIRRPPIFLIIWIITSLVSIIVGVYISNTYQLLLNNQDFGSTLQSFSGASYLILYMPYLAGIFSLLNGLISLVGINRSKREEGAM</sequence>
<protein>
    <submittedName>
        <fullName evidence="2">Uncharacterized protein</fullName>
    </submittedName>
</protein>
<keyword evidence="1" id="KW-0812">Transmembrane</keyword>
<keyword evidence="1" id="KW-0472">Membrane</keyword>
<gene>
    <name evidence="2" type="ORF">LCGC14_0868770</name>
</gene>
<proteinExistence type="predicted"/>
<evidence type="ECO:0000313" key="2">
    <source>
        <dbReference type="EMBL" id="KKN27026.1"/>
    </source>
</evidence>
<feature type="transmembrane region" description="Helical" evidence="1">
    <location>
        <begin position="141"/>
        <end position="168"/>
    </location>
</feature>
<feature type="transmembrane region" description="Helical" evidence="1">
    <location>
        <begin position="100"/>
        <end position="121"/>
    </location>
</feature>
<accession>A0A0F9RPX2</accession>
<reference evidence="2" key="1">
    <citation type="journal article" date="2015" name="Nature">
        <title>Complex archaea that bridge the gap between prokaryotes and eukaryotes.</title>
        <authorList>
            <person name="Spang A."/>
            <person name="Saw J.H."/>
            <person name="Jorgensen S.L."/>
            <person name="Zaremba-Niedzwiedzka K."/>
            <person name="Martijn J."/>
            <person name="Lind A.E."/>
            <person name="van Eijk R."/>
            <person name="Schleper C."/>
            <person name="Guy L."/>
            <person name="Ettema T.J."/>
        </authorList>
    </citation>
    <scope>NUCLEOTIDE SEQUENCE</scope>
</reference>
<comment type="caution">
    <text evidence="2">The sequence shown here is derived from an EMBL/GenBank/DDBJ whole genome shotgun (WGS) entry which is preliminary data.</text>
</comment>
<dbReference type="AlphaFoldDB" id="A0A0F9RPX2"/>
<keyword evidence="1" id="KW-1133">Transmembrane helix</keyword>